<dbReference type="EMBL" id="MU032351">
    <property type="protein sequence ID" value="KAF3761992.1"/>
    <property type="molecule type" value="Genomic_DNA"/>
</dbReference>
<sequence>MESSPFLSQQNVKTGLWWDFNSNQWKLLLEEHWASILTTTLGVVLAISGPYLFKIGLFLIINAARFIDWASQVRRRTKQDPESQSLLRHKQQPSARDFLEQTKDVGGVREFFQPLRKASRQTSGYHFVPLILVYIILVALWIGRVIGGVFAAKVMTDGVALWYSPRCGVWEFDSDNSGDGAASRHDVFDRGKESRAGDYAKSCYSPPHAFQSMFCNFFYQPNISFSTSSWTYECPFKDRNLCMKGTQAVTFDTGLVDASLLGINAPPEETYKFRRSSTCTPLSIGSPYVRSKDVNGSTVFDYYYGQIHDGENVKESTFSSTGNPFNIRLPAYNVEAYTWDPAKSPTSNYWTPLEGLRSNTMEGYSLTIMFISSLRILFVKPSTDPIFPTDNDIDIDGSLWYYKSDPRYRVLVCSDSYEFRSPDGQKRWSRDNRISGLPPAYWLMDLALNASNTYDSIAKRLGSALIAQEKVSQFTSAALPENHWVDEAKLLFETSLARIQFDAWSIASGEDALHVGADGYIEKTPREAGNLCGLFKFRSYSHRNVDFLAFFLTILLVPVPSWMLSWPKTFRWSWASSSSEQREDQAGYGTSDGAPIPEAPHQGSGNLTAPGHRHAHLAINQNATETLSTGPRDEQIDESPSEPPGEPDEDLRSSGASSASDLVAIPGAAPEARSDDGIGSDGNQESDKGKTEEYENIILFWLIWEGLSILCWLTPRLMSILATLLSWMSWHIIRAWGWARSKFPG</sequence>
<proteinExistence type="predicted"/>
<dbReference type="RefSeq" id="XP_040772971.1">
    <property type="nucleotide sequence ID" value="XM_040925777.1"/>
</dbReference>
<dbReference type="OrthoDB" id="3540210at2759"/>
<reference evidence="3" key="1">
    <citation type="journal article" date="2020" name="Phytopathology">
        <title>Genome sequence of the chestnut blight fungus Cryphonectria parasitica EP155: A fundamental resource for an archetypical invasive plant pathogen.</title>
        <authorList>
            <person name="Crouch J.A."/>
            <person name="Dawe A."/>
            <person name="Aerts A."/>
            <person name="Barry K."/>
            <person name="Churchill A.C.L."/>
            <person name="Grimwood J."/>
            <person name="Hillman B."/>
            <person name="Milgroom M.G."/>
            <person name="Pangilinan J."/>
            <person name="Smith M."/>
            <person name="Salamov A."/>
            <person name="Schmutz J."/>
            <person name="Yadav J."/>
            <person name="Grigoriev I.V."/>
            <person name="Nuss D."/>
        </authorList>
    </citation>
    <scope>NUCLEOTIDE SEQUENCE</scope>
    <source>
        <strain evidence="3">EP155</strain>
    </source>
</reference>
<evidence type="ECO:0000256" key="1">
    <source>
        <dbReference type="SAM" id="MobiDB-lite"/>
    </source>
</evidence>
<dbReference type="AlphaFoldDB" id="A0A9P4XVD9"/>
<feature type="transmembrane region" description="Helical" evidence="2">
    <location>
        <begin position="33"/>
        <end position="53"/>
    </location>
</feature>
<comment type="caution">
    <text evidence="3">The sequence shown here is derived from an EMBL/GenBank/DDBJ whole genome shotgun (WGS) entry which is preliminary data.</text>
</comment>
<feature type="transmembrane region" description="Helical" evidence="2">
    <location>
        <begin position="697"/>
        <end position="715"/>
    </location>
</feature>
<keyword evidence="4" id="KW-1185">Reference proteome</keyword>
<gene>
    <name evidence="3" type="ORF">M406DRAFT_74910</name>
</gene>
<feature type="compositionally biased region" description="Acidic residues" evidence="1">
    <location>
        <begin position="635"/>
        <end position="649"/>
    </location>
</feature>
<keyword evidence="2" id="KW-0472">Membrane</keyword>
<accession>A0A9P4XVD9</accession>
<keyword evidence="2" id="KW-0812">Transmembrane</keyword>
<name>A0A9P4XVD9_CRYP1</name>
<feature type="transmembrane region" description="Helical" evidence="2">
    <location>
        <begin position="124"/>
        <end position="143"/>
    </location>
</feature>
<feature type="region of interest" description="Disordered" evidence="1">
    <location>
        <begin position="626"/>
        <end position="689"/>
    </location>
</feature>
<evidence type="ECO:0000256" key="2">
    <source>
        <dbReference type="SAM" id="Phobius"/>
    </source>
</evidence>
<feature type="transmembrane region" description="Helical" evidence="2">
    <location>
        <begin position="547"/>
        <end position="566"/>
    </location>
</feature>
<dbReference type="GeneID" id="63842906"/>
<evidence type="ECO:0000313" key="3">
    <source>
        <dbReference type="EMBL" id="KAF3761992.1"/>
    </source>
</evidence>
<organism evidence="3 4">
    <name type="scientific">Cryphonectria parasitica (strain ATCC 38755 / EP155)</name>
    <dbReference type="NCBI Taxonomy" id="660469"/>
    <lineage>
        <taxon>Eukaryota</taxon>
        <taxon>Fungi</taxon>
        <taxon>Dikarya</taxon>
        <taxon>Ascomycota</taxon>
        <taxon>Pezizomycotina</taxon>
        <taxon>Sordariomycetes</taxon>
        <taxon>Sordariomycetidae</taxon>
        <taxon>Diaporthales</taxon>
        <taxon>Cryphonectriaceae</taxon>
        <taxon>Cryphonectria-Endothia species complex</taxon>
        <taxon>Cryphonectria</taxon>
    </lineage>
</organism>
<keyword evidence="2" id="KW-1133">Transmembrane helix</keyword>
<dbReference type="Proteomes" id="UP000803844">
    <property type="component" value="Unassembled WGS sequence"/>
</dbReference>
<evidence type="ECO:0000313" key="4">
    <source>
        <dbReference type="Proteomes" id="UP000803844"/>
    </source>
</evidence>
<protein>
    <submittedName>
        <fullName evidence="3">Uncharacterized protein</fullName>
    </submittedName>
</protein>
<feature type="region of interest" description="Disordered" evidence="1">
    <location>
        <begin position="581"/>
        <end position="611"/>
    </location>
</feature>